<dbReference type="NCBIfam" id="TIGR00389">
    <property type="entry name" value="glyS_dimeric"/>
    <property type="match status" value="1"/>
</dbReference>
<evidence type="ECO:0000259" key="9">
    <source>
        <dbReference type="PROSITE" id="PS50862"/>
    </source>
</evidence>
<dbReference type="PANTHER" id="PTHR10745">
    <property type="entry name" value="GLYCYL-TRNA SYNTHETASE/DNA POLYMERASE SUBUNIT GAMMA-2"/>
    <property type="match status" value="1"/>
</dbReference>
<dbReference type="InterPro" id="IPR036621">
    <property type="entry name" value="Anticodon-bd_dom_sf"/>
</dbReference>
<organism evidence="10 11">
    <name type="scientific">Muriicola jejuensis</name>
    <dbReference type="NCBI Taxonomy" id="504488"/>
    <lineage>
        <taxon>Bacteria</taxon>
        <taxon>Pseudomonadati</taxon>
        <taxon>Bacteroidota</taxon>
        <taxon>Flavobacteriia</taxon>
        <taxon>Flavobacteriales</taxon>
        <taxon>Flavobacteriaceae</taxon>
        <taxon>Muriicola</taxon>
    </lineage>
</organism>
<dbReference type="Pfam" id="PF00587">
    <property type="entry name" value="tRNA-synt_2b"/>
    <property type="match status" value="1"/>
</dbReference>
<evidence type="ECO:0000256" key="8">
    <source>
        <dbReference type="HAMAP-Rule" id="MF_00253"/>
    </source>
</evidence>
<dbReference type="NCBIfam" id="NF003211">
    <property type="entry name" value="PRK04173.1"/>
    <property type="match status" value="1"/>
</dbReference>
<evidence type="ECO:0000256" key="7">
    <source>
        <dbReference type="ARBA" id="ARBA00023146"/>
    </source>
</evidence>
<dbReference type="GO" id="GO:0015966">
    <property type="term" value="P:diadenosine tetraphosphate biosynthetic process"/>
    <property type="evidence" value="ECO:0007669"/>
    <property type="project" value="UniProtKB-ARBA"/>
</dbReference>
<dbReference type="GO" id="GO:0004081">
    <property type="term" value="F:bis(5'-nucleosyl)-tetraphosphatase (asymmetrical) activity"/>
    <property type="evidence" value="ECO:0007669"/>
    <property type="project" value="UniProtKB-ARBA"/>
</dbReference>
<comment type="subcellular location">
    <subcellularLocation>
        <location evidence="8">Cytoplasm</location>
    </subcellularLocation>
</comment>
<evidence type="ECO:0000256" key="4">
    <source>
        <dbReference type="ARBA" id="ARBA00022741"/>
    </source>
</evidence>
<dbReference type="GO" id="GO:0005737">
    <property type="term" value="C:cytoplasm"/>
    <property type="evidence" value="ECO:0007669"/>
    <property type="project" value="UniProtKB-SubCell"/>
</dbReference>
<dbReference type="InterPro" id="IPR004154">
    <property type="entry name" value="Anticodon-bd"/>
</dbReference>
<dbReference type="AlphaFoldDB" id="A0A6P0UAZ3"/>
<dbReference type="PANTHER" id="PTHR10745:SF8">
    <property type="entry name" value="DNA POLYMERASE SUBUNIT GAMMA-2, MITOCHONDRIAL"/>
    <property type="match status" value="1"/>
</dbReference>
<dbReference type="Gene3D" id="3.30.930.10">
    <property type="entry name" value="Bira Bifunctional Protein, Domain 2"/>
    <property type="match status" value="1"/>
</dbReference>
<dbReference type="InterPro" id="IPR045864">
    <property type="entry name" value="aa-tRNA-synth_II/BPL/LPL"/>
</dbReference>
<keyword evidence="11" id="KW-1185">Reference proteome</keyword>
<dbReference type="EC" id="6.1.1.14" evidence="8"/>
<keyword evidence="5 8" id="KW-0067">ATP-binding</keyword>
<evidence type="ECO:0000256" key="3">
    <source>
        <dbReference type="ARBA" id="ARBA00022598"/>
    </source>
</evidence>
<comment type="caution">
    <text evidence="10">The sequence shown here is derived from an EMBL/GenBank/DDBJ whole genome shotgun (WGS) entry which is preliminary data.</text>
</comment>
<feature type="binding site" evidence="8">
    <location>
        <begin position="372"/>
        <end position="376"/>
    </location>
    <ligand>
        <name>substrate</name>
    </ligand>
</feature>
<dbReference type="SUPFAM" id="SSF55681">
    <property type="entry name" value="Class II aaRS and biotin synthetases"/>
    <property type="match status" value="1"/>
</dbReference>
<feature type="binding site" evidence="8">
    <location>
        <begin position="376"/>
        <end position="379"/>
    </location>
    <ligand>
        <name>ATP</name>
        <dbReference type="ChEBI" id="CHEBI:30616"/>
    </ligand>
</feature>
<keyword evidence="3 8" id="KW-0436">Ligase</keyword>
<dbReference type="InterPro" id="IPR033731">
    <property type="entry name" value="GlyRS-like_core"/>
</dbReference>
<evidence type="ECO:0000313" key="10">
    <source>
        <dbReference type="EMBL" id="NER10207.1"/>
    </source>
</evidence>
<keyword evidence="6 8" id="KW-0648">Protein biosynthesis</keyword>
<comment type="subunit">
    <text evidence="8">Homodimer.</text>
</comment>
<evidence type="ECO:0000313" key="11">
    <source>
        <dbReference type="Proteomes" id="UP000468443"/>
    </source>
</evidence>
<dbReference type="Gene3D" id="3.30.40.230">
    <property type="match status" value="1"/>
</dbReference>
<dbReference type="GO" id="GO:0005524">
    <property type="term" value="F:ATP binding"/>
    <property type="evidence" value="ECO:0007669"/>
    <property type="project" value="UniProtKB-UniRule"/>
</dbReference>
<dbReference type="Gene3D" id="3.40.50.800">
    <property type="entry name" value="Anticodon-binding domain"/>
    <property type="match status" value="1"/>
</dbReference>
<dbReference type="GO" id="GO:0006426">
    <property type="term" value="P:glycyl-tRNA aminoacylation"/>
    <property type="evidence" value="ECO:0007669"/>
    <property type="project" value="UniProtKB-UniRule"/>
</dbReference>
<keyword evidence="4 8" id="KW-0547">Nucleotide-binding</keyword>
<dbReference type="GO" id="GO:1990742">
    <property type="term" value="C:microvesicle"/>
    <property type="evidence" value="ECO:0007669"/>
    <property type="project" value="UniProtKB-ARBA"/>
</dbReference>
<dbReference type="InterPro" id="IPR022961">
    <property type="entry name" value="Gly_tRNA_ligase_bac"/>
</dbReference>
<sequence>MANQEDIFKKVISHAKEYGYVVQSSEIYDGLSAVYDYLQNGAELKKNIREYWWQAMVQLHENIVGIDAAIFMHPTTWKASGHVDAFNDPLIDNKDSKKRYRADVLVEEHVAKIEAKIEKEVSKAAKRFGDAFDEAQFRATNARVMEYQEKADTIIKRLARSLEKEDLEDVKNLILELDIVCPVSGSKNWTDVKQFNLMFGTKLGATAESAMDLYLRPETAQGIFVNFLNVQKSGRMKIPFGIAQIGKAFRNEIVARQFIFRMREFEQMEMQFFIRPGTQKEWYETWKQTRMKWHLSLGMGAENYRFHDHEKLAHYADAAADIEFRFPFGFKELEGIHSRTDFDLGSHEKYSGKKLQYFDPELEESYVPYVIETSIGLDRMFLAILSHSLVDEELENGSTRTVLKIPAVLAPTKAAVLPLVKKDGLPEIAQEIMDELRLDFNVSYDDKDAVGRRYRRQDAAGTPFCITVDHQTLEDRTVTLRHRDTMEQRRLPIEELHGAIDREVGMRHWLKKIL</sequence>
<dbReference type="GO" id="GO:0004820">
    <property type="term" value="F:glycine-tRNA ligase activity"/>
    <property type="evidence" value="ECO:0007669"/>
    <property type="project" value="UniProtKB-UniRule"/>
</dbReference>
<dbReference type="SUPFAM" id="SSF52954">
    <property type="entry name" value="Class II aaRS ABD-related"/>
    <property type="match status" value="1"/>
</dbReference>
<dbReference type="PROSITE" id="PS50862">
    <property type="entry name" value="AA_TRNA_LIGASE_II"/>
    <property type="match status" value="1"/>
</dbReference>
<dbReference type="EMBL" id="JAABOP010000001">
    <property type="protein sequence ID" value="NER10207.1"/>
    <property type="molecule type" value="Genomic_DNA"/>
</dbReference>
<evidence type="ECO:0000256" key="2">
    <source>
        <dbReference type="ARBA" id="ARBA00022490"/>
    </source>
</evidence>
<dbReference type="HAMAP" id="MF_00253_B">
    <property type="entry name" value="Gly_tRNA_synth_B"/>
    <property type="match status" value="1"/>
</dbReference>
<name>A0A6P0UAZ3_9FLAO</name>
<comment type="similarity">
    <text evidence="1 8">Belongs to the class-II aminoacyl-tRNA synthetase family.</text>
</comment>
<comment type="catalytic activity">
    <reaction evidence="8">
        <text>tRNA(Gly) + glycine + ATP = glycyl-tRNA(Gly) + AMP + diphosphate</text>
        <dbReference type="Rhea" id="RHEA:16013"/>
        <dbReference type="Rhea" id="RHEA-COMP:9664"/>
        <dbReference type="Rhea" id="RHEA-COMP:9683"/>
        <dbReference type="ChEBI" id="CHEBI:30616"/>
        <dbReference type="ChEBI" id="CHEBI:33019"/>
        <dbReference type="ChEBI" id="CHEBI:57305"/>
        <dbReference type="ChEBI" id="CHEBI:78442"/>
        <dbReference type="ChEBI" id="CHEBI:78522"/>
        <dbReference type="ChEBI" id="CHEBI:456215"/>
        <dbReference type="EC" id="6.1.1.14"/>
    </reaction>
</comment>
<comment type="function">
    <text evidence="8">Catalyzes the attachment of glycine to tRNA(Gly).</text>
</comment>
<evidence type="ECO:0000256" key="5">
    <source>
        <dbReference type="ARBA" id="ARBA00022840"/>
    </source>
</evidence>
<dbReference type="PRINTS" id="PR01043">
    <property type="entry name" value="TRNASYNTHGLY"/>
</dbReference>
<feature type="binding site" evidence="8">
    <location>
        <begin position="250"/>
        <end position="252"/>
    </location>
    <ligand>
        <name>ATP</name>
        <dbReference type="ChEBI" id="CHEBI:30616"/>
    </ligand>
</feature>
<dbReference type="GO" id="GO:0070062">
    <property type="term" value="C:extracellular exosome"/>
    <property type="evidence" value="ECO:0007669"/>
    <property type="project" value="UniProtKB-ARBA"/>
</dbReference>
<gene>
    <name evidence="8" type="primary">glyQS</name>
    <name evidence="10" type="ORF">GWK09_06745</name>
</gene>
<protein>
    <recommendedName>
        <fullName evidence="8">Glycine--tRNA ligase</fullName>
        <ecNumber evidence="8">6.1.1.14</ecNumber>
    </recommendedName>
    <alternativeName>
        <fullName evidence="8">Glycyl-tRNA synthetase</fullName>
        <shortName evidence="8">GlyRS</shortName>
    </alternativeName>
</protein>
<dbReference type="FunFam" id="3.40.50.800:FF:000002">
    <property type="entry name" value="Glycine--tRNA ligase"/>
    <property type="match status" value="1"/>
</dbReference>
<keyword evidence="2 8" id="KW-0963">Cytoplasm</keyword>
<feature type="binding site" evidence="8">
    <location>
        <begin position="265"/>
        <end position="269"/>
    </location>
    <ligand>
        <name>substrate</name>
    </ligand>
</feature>
<evidence type="ECO:0000256" key="1">
    <source>
        <dbReference type="ARBA" id="ARBA00008226"/>
    </source>
</evidence>
<feature type="binding site" evidence="8">
    <location>
        <begin position="260"/>
        <end position="265"/>
    </location>
    <ligand>
        <name>ATP</name>
        <dbReference type="ChEBI" id="CHEBI:30616"/>
    </ligand>
</feature>
<dbReference type="RefSeq" id="WP_163692225.1">
    <property type="nucleotide sequence ID" value="NZ_FXTW01000001.1"/>
</dbReference>
<dbReference type="CDD" id="cd00774">
    <property type="entry name" value="GlyRS-like_core"/>
    <property type="match status" value="1"/>
</dbReference>
<dbReference type="CDD" id="cd00858">
    <property type="entry name" value="GlyRS_anticodon"/>
    <property type="match status" value="1"/>
</dbReference>
<reference evidence="10 11" key="1">
    <citation type="submission" date="2020-01" db="EMBL/GenBank/DDBJ databases">
        <title>Muriicola jejuensis KCTC 22299.</title>
        <authorList>
            <person name="Wang G."/>
        </authorList>
    </citation>
    <scope>NUCLEOTIDE SEQUENCE [LARGE SCALE GENOMIC DNA]</scope>
    <source>
        <strain evidence="10 11">KCTC 22299</strain>
    </source>
</reference>
<dbReference type="InterPro" id="IPR002314">
    <property type="entry name" value="aa-tRNA-synt_IIb"/>
</dbReference>
<dbReference type="InterPro" id="IPR002315">
    <property type="entry name" value="tRNA-synt_gly"/>
</dbReference>
<dbReference type="InterPro" id="IPR006195">
    <property type="entry name" value="aa-tRNA-synth_II"/>
</dbReference>
<keyword evidence="7 8" id="KW-0030">Aminoacyl-tRNA synthetase</keyword>
<feature type="domain" description="Aminoacyl-transfer RNA synthetases class-II family profile" evidence="9">
    <location>
        <begin position="154"/>
        <end position="418"/>
    </location>
</feature>
<dbReference type="Pfam" id="PF03129">
    <property type="entry name" value="HGTP_anticodon"/>
    <property type="match status" value="1"/>
</dbReference>
<dbReference type="Proteomes" id="UP000468443">
    <property type="component" value="Unassembled WGS sequence"/>
</dbReference>
<accession>A0A6P0UAZ3</accession>
<dbReference type="InterPro" id="IPR027031">
    <property type="entry name" value="Gly-tRNA_synthase/POLG2"/>
</dbReference>
<feature type="binding site" evidence="8">
    <location>
        <position position="218"/>
    </location>
    <ligand>
        <name>substrate</name>
    </ligand>
</feature>
<proteinExistence type="inferred from homology"/>
<feature type="binding site" evidence="8">
    <location>
        <position position="101"/>
    </location>
    <ligand>
        <name>substrate</name>
    </ligand>
</feature>
<feature type="binding site" evidence="8">
    <location>
        <begin position="332"/>
        <end position="333"/>
    </location>
    <ligand>
        <name>ATP</name>
        <dbReference type="ChEBI" id="CHEBI:30616"/>
    </ligand>
</feature>
<evidence type="ECO:0000256" key="6">
    <source>
        <dbReference type="ARBA" id="ARBA00022917"/>
    </source>
</evidence>